<protein>
    <submittedName>
        <fullName evidence="4">Type II toxin-antitoxin system ParD family antitoxin</fullName>
    </submittedName>
</protein>
<feature type="region of interest" description="Disordered" evidence="3">
    <location>
        <begin position="69"/>
        <end position="96"/>
    </location>
</feature>
<evidence type="ECO:0000256" key="3">
    <source>
        <dbReference type="SAM" id="MobiDB-lite"/>
    </source>
</evidence>
<dbReference type="EMBL" id="JBHTCA010000012">
    <property type="protein sequence ID" value="MFC7410197.1"/>
    <property type="molecule type" value="Genomic_DNA"/>
</dbReference>
<evidence type="ECO:0000313" key="5">
    <source>
        <dbReference type="Proteomes" id="UP001596501"/>
    </source>
</evidence>
<dbReference type="PANTHER" id="PTHR36582:SF2">
    <property type="entry name" value="ANTITOXIN PARD"/>
    <property type="match status" value="1"/>
</dbReference>
<dbReference type="PANTHER" id="PTHR36582">
    <property type="entry name" value="ANTITOXIN PARD"/>
    <property type="match status" value="1"/>
</dbReference>
<proteinExistence type="inferred from homology"/>
<dbReference type="CDD" id="cd22231">
    <property type="entry name" value="RHH_NikR_HicB-like"/>
    <property type="match status" value="1"/>
</dbReference>
<keyword evidence="2" id="KW-1277">Toxin-antitoxin system</keyword>
<dbReference type="Proteomes" id="UP001596501">
    <property type="component" value="Unassembled WGS sequence"/>
</dbReference>
<dbReference type="Pfam" id="PF03693">
    <property type="entry name" value="ParD_antitoxin"/>
    <property type="match status" value="1"/>
</dbReference>
<dbReference type="NCBIfam" id="TIGR02606">
    <property type="entry name" value="antidote_CC2985"/>
    <property type="match status" value="1"/>
</dbReference>
<name>A0ABW2QPK1_9BURK</name>
<evidence type="ECO:0000256" key="1">
    <source>
        <dbReference type="ARBA" id="ARBA00008580"/>
    </source>
</evidence>
<dbReference type="SUPFAM" id="SSF47598">
    <property type="entry name" value="Ribbon-helix-helix"/>
    <property type="match status" value="1"/>
</dbReference>
<dbReference type="InterPro" id="IPR010985">
    <property type="entry name" value="Ribbon_hlx_hlx"/>
</dbReference>
<keyword evidence="5" id="KW-1185">Reference proteome</keyword>
<evidence type="ECO:0000256" key="2">
    <source>
        <dbReference type="ARBA" id="ARBA00022649"/>
    </source>
</evidence>
<comment type="caution">
    <text evidence="4">The sequence shown here is derived from an EMBL/GenBank/DDBJ whole genome shotgun (WGS) entry which is preliminary data.</text>
</comment>
<reference evidence="5" key="1">
    <citation type="journal article" date="2019" name="Int. J. Syst. Evol. Microbiol.">
        <title>The Global Catalogue of Microorganisms (GCM) 10K type strain sequencing project: providing services to taxonomists for standard genome sequencing and annotation.</title>
        <authorList>
            <consortium name="The Broad Institute Genomics Platform"/>
            <consortium name="The Broad Institute Genome Sequencing Center for Infectious Disease"/>
            <person name="Wu L."/>
            <person name="Ma J."/>
        </authorList>
    </citation>
    <scope>NUCLEOTIDE SEQUENCE [LARGE SCALE GENOMIC DNA]</scope>
    <source>
        <strain evidence="5">CGMCC 1.12371</strain>
    </source>
</reference>
<dbReference type="InterPro" id="IPR022789">
    <property type="entry name" value="ParD"/>
</dbReference>
<sequence length="96" mass="10758">MAKIAKTVKLLTMPTTMNISLSDELKSFVDERVKSRGYSTHSEYVRDLVRRDEQEAGRERLRALLAEGLASGPGPDWTTQRDHLRQRALGSSGSKV</sequence>
<accession>A0ABW2QPK1</accession>
<gene>
    <name evidence="4" type="ORF">ACFQPB_15120</name>
</gene>
<dbReference type="Gene3D" id="6.10.10.120">
    <property type="entry name" value="Antitoxin ParD1-like"/>
    <property type="match status" value="1"/>
</dbReference>
<dbReference type="InterPro" id="IPR038296">
    <property type="entry name" value="ParD_sf"/>
</dbReference>
<evidence type="ECO:0000313" key="4">
    <source>
        <dbReference type="EMBL" id="MFC7410197.1"/>
    </source>
</evidence>
<comment type="similarity">
    <text evidence="1">Belongs to the ParD antitoxin family.</text>
</comment>
<organism evidence="4 5">
    <name type="scientific">Hydrogenophaga atypica</name>
    <dbReference type="NCBI Taxonomy" id="249409"/>
    <lineage>
        <taxon>Bacteria</taxon>
        <taxon>Pseudomonadati</taxon>
        <taxon>Pseudomonadota</taxon>
        <taxon>Betaproteobacteria</taxon>
        <taxon>Burkholderiales</taxon>
        <taxon>Comamonadaceae</taxon>
        <taxon>Hydrogenophaga</taxon>
    </lineage>
</organism>